<keyword evidence="2" id="KW-0233">DNA recombination</keyword>
<dbReference type="NCBIfam" id="TIGR00613">
    <property type="entry name" value="reco"/>
    <property type="match status" value="1"/>
</dbReference>
<dbReference type="EMBL" id="LAZR01027397">
    <property type="protein sequence ID" value="KKL65857.1"/>
    <property type="molecule type" value="Genomic_DNA"/>
</dbReference>
<dbReference type="GO" id="GO:0043590">
    <property type="term" value="C:bacterial nucleoid"/>
    <property type="evidence" value="ECO:0007669"/>
    <property type="project" value="TreeGrafter"/>
</dbReference>
<dbReference type="InterPro" id="IPR003717">
    <property type="entry name" value="RecO"/>
</dbReference>
<dbReference type="PANTHER" id="PTHR33991:SF1">
    <property type="entry name" value="DNA REPAIR PROTEIN RECO"/>
    <property type="match status" value="1"/>
</dbReference>
<dbReference type="AlphaFoldDB" id="A0A0F9GRZ4"/>
<dbReference type="InterPro" id="IPR012340">
    <property type="entry name" value="NA-bd_OB-fold"/>
</dbReference>
<evidence type="ECO:0000256" key="3">
    <source>
        <dbReference type="ARBA" id="ARBA00023204"/>
    </source>
</evidence>
<sequence>MLIKTKAITLKSTPFKDRSKILQVLTDDLGIISIIVKSLSKKNLNMISFCSPFTISELVLKKNRSDIYSLRDLSLIDANIYLRKNLKYLNAASFMIKAILDSHIFQKKDFNLFLLLKSYLKKISINPDAMHLSFLLKLLSNEGFLHLKTKCSNCEKDALSLLNGESLCLDHSNNFAIKFDIESFKKIFVLCFSKSFALLKDIEIPKSLKEKVNILFQDLV</sequence>
<dbReference type="InterPro" id="IPR037278">
    <property type="entry name" value="ARFGAP/RecO"/>
</dbReference>
<evidence type="ECO:0000256" key="2">
    <source>
        <dbReference type="ARBA" id="ARBA00023172"/>
    </source>
</evidence>
<accession>A0A0F9GRZ4</accession>
<feature type="domain" description="DNA replication/recombination mediator RecO N-terminal" evidence="4">
    <location>
        <begin position="1"/>
        <end position="77"/>
    </location>
</feature>
<evidence type="ECO:0000256" key="1">
    <source>
        <dbReference type="ARBA" id="ARBA00022763"/>
    </source>
</evidence>
<name>A0A0F9GRZ4_9ZZZZ</name>
<dbReference type="HAMAP" id="MF_00201">
    <property type="entry name" value="RecO"/>
    <property type="match status" value="1"/>
</dbReference>
<dbReference type="PANTHER" id="PTHR33991">
    <property type="entry name" value="DNA REPAIR PROTEIN RECO"/>
    <property type="match status" value="1"/>
</dbReference>
<keyword evidence="1" id="KW-0227">DNA damage</keyword>
<dbReference type="Pfam" id="PF02565">
    <property type="entry name" value="RecO_C"/>
    <property type="match status" value="1"/>
</dbReference>
<comment type="caution">
    <text evidence="5">The sequence shown here is derived from an EMBL/GenBank/DDBJ whole genome shotgun (WGS) entry which is preliminary data.</text>
</comment>
<dbReference type="GO" id="GO:0006302">
    <property type="term" value="P:double-strand break repair"/>
    <property type="evidence" value="ECO:0007669"/>
    <property type="project" value="TreeGrafter"/>
</dbReference>
<dbReference type="Pfam" id="PF11967">
    <property type="entry name" value="RecO_N"/>
    <property type="match status" value="1"/>
</dbReference>
<dbReference type="InterPro" id="IPR022572">
    <property type="entry name" value="DNA_rep/recomb_RecO_N"/>
</dbReference>
<gene>
    <name evidence="5" type="ORF">LCGC14_2150780</name>
</gene>
<evidence type="ECO:0000259" key="4">
    <source>
        <dbReference type="Pfam" id="PF11967"/>
    </source>
</evidence>
<protein>
    <recommendedName>
        <fullName evidence="4">DNA replication/recombination mediator RecO N-terminal domain-containing protein</fullName>
    </recommendedName>
</protein>
<proteinExistence type="inferred from homology"/>
<keyword evidence="3" id="KW-0234">DNA repair</keyword>
<dbReference type="SUPFAM" id="SSF57863">
    <property type="entry name" value="ArfGap/RecO-like zinc finger"/>
    <property type="match status" value="1"/>
</dbReference>
<dbReference type="SUPFAM" id="SSF50249">
    <property type="entry name" value="Nucleic acid-binding proteins"/>
    <property type="match status" value="1"/>
</dbReference>
<dbReference type="Gene3D" id="2.40.50.140">
    <property type="entry name" value="Nucleic acid-binding proteins"/>
    <property type="match status" value="1"/>
</dbReference>
<dbReference type="GO" id="GO:0006310">
    <property type="term" value="P:DNA recombination"/>
    <property type="evidence" value="ECO:0007669"/>
    <property type="project" value="UniProtKB-KW"/>
</dbReference>
<reference evidence="5" key="1">
    <citation type="journal article" date="2015" name="Nature">
        <title>Complex archaea that bridge the gap between prokaryotes and eukaryotes.</title>
        <authorList>
            <person name="Spang A."/>
            <person name="Saw J.H."/>
            <person name="Jorgensen S.L."/>
            <person name="Zaremba-Niedzwiedzka K."/>
            <person name="Martijn J."/>
            <person name="Lind A.E."/>
            <person name="van Eijk R."/>
            <person name="Schleper C."/>
            <person name="Guy L."/>
            <person name="Ettema T.J."/>
        </authorList>
    </citation>
    <scope>NUCLEOTIDE SEQUENCE</scope>
</reference>
<organism evidence="5">
    <name type="scientific">marine sediment metagenome</name>
    <dbReference type="NCBI Taxonomy" id="412755"/>
    <lineage>
        <taxon>unclassified sequences</taxon>
        <taxon>metagenomes</taxon>
        <taxon>ecological metagenomes</taxon>
    </lineage>
</organism>
<evidence type="ECO:0000313" key="5">
    <source>
        <dbReference type="EMBL" id="KKL65857.1"/>
    </source>
</evidence>